<dbReference type="AlphaFoldDB" id="A0AAX2DLX5"/>
<sequence>MKQKLETSKFYPASPVFVLTYLNEEGKPQMSTGSSSYTLGNTIVIGVSAESNASKQLSAQKRFALQFPNTKQFALIEQGGFSSGKRQDKITAHQIQLTGSENGGVPYIDSCPIVFECQVKQTVSDGEYHTIFAEIKTRLMESALIDDEGNFIHEELDLVLFSGDANERKYRQLANTLETVGGH</sequence>
<dbReference type="EMBL" id="FNMX01000002">
    <property type="protein sequence ID" value="SDW25282.1"/>
    <property type="molecule type" value="Genomic_DNA"/>
</dbReference>
<comment type="similarity">
    <text evidence="3">Belongs to the flavoredoxin family.</text>
</comment>
<comment type="caution">
    <text evidence="5">The sequence shown here is derived from an EMBL/GenBank/DDBJ whole genome shotgun (WGS) entry which is preliminary data.</text>
</comment>
<evidence type="ECO:0000313" key="6">
    <source>
        <dbReference type="Proteomes" id="UP000183610"/>
    </source>
</evidence>
<dbReference type="PANTHER" id="PTHR43567">
    <property type="entry name" value="FLAVOREDOXIN-RELATED-RELATED"/>
    <property type="match status" value="1"/>
</dbReference>
<protein>
    <submittedName>
        <fullName evidence="5">NADH-FMN oxidoreductase RutF, flavin reductase (DIM6/NTAB) family</fullName>
    </submittedName>
</protein>
<proteinExistence type="inferred from homology"/>
<accession>A0AAX2DLX5</accession>
<dbReference type="Pfam" id="PF01613">
    <property type="entry name" value="Flavin_Reduct"/>
    <property type="match status" value="1"/>
</dbReference>
<dbReference type="RefSeq" id="WP_003719273.1">
    <property type="nucleotide sequence ID" value="NZ_FNMX01000002.1"/>
</dbReference>
<evidence type="ECO:0000256" key="3">
    <source>
        <dbReference type="ARBA" id="ARBA00038054"/>
    </source>
</evidence>
<name>A0AAX2DLX5_LISIV</name>
<feature type="domain" description="Flavin reductase like" evidence="4">
    <location>
        <begin position="13"/>
        <end position="133"/>
    </location>
</feature>
<dbReference type="SUPFAM" id="SSF50475">
    <property type="entry name" value="FMN-binding split barrel"/>
    <property type="match status" value="1"/>
</dbReference>
<gene>
    <name evidence="5" type="ORF">SAMN05421782_102178</name>
</gene>
<dbReference type="InterPro" id="IPR002563">
    <property type="entry name" value="Flavin_Rdtase-like_dom"/>
</dbReference>
<dbReference type="GO" id="GO:0010181">
    <property type="term" value="F:FMN binding"/>
    <property type="evidence" value="ECO:0007669"/>
    <property type="project" value="InterPro"/>
</dbReference>
<evidence type="ECO:0000256" key="2">
    <source>
        <dbReference type="ARBA" id="ARBA00022630"/>
    </source>
</evidence>
<comment type="cofactor">
    <cofactor evidence="1">
        <name>FMN</name>
        <dbReference type="ChEBI" id="CHEBI:58210"/>
    </cofactor>
</comment>
<reference evidence="5 6" key="1">
    <citation type="submission" date="2016-10" db="EMBL/GenBank/DDBJ databases">
        <authorList>
            <person name="Varghese N."/>
            <person name="Submissions S."/>
        </authorList>
    </citation>
    <scope>NUCLEOTIDE SEQUENCE [LARGE SCALE GENOMIC DNA]</scope>
    <source>
        <strain evidence="5 6">ATCC 49954</strain>
    </source>
</reference>
<organism evidence="5 6">
    <name type="scientific">Listeria ivanovii</name>
    <dbReference type="NCBI Taxonomy" id="1638"/>
    <lineage>
        <taxon>Bacteria</taxon>
        <taxon>Bacillati</taxon>
        <taxon>Bacillota</taxon>
        <taxon>Bacilli</taxon>
        <taxon>Bacillales</taxon>
        <taxon>Listeriaceae</taxon>
        <taxon>Listeria</taxon>
    </lineage>
</organism>
<evidence type="ECO:0000259" key="4">
    <source>
        <dbReference type="Pfam" id="PF01613"/>
    </source>
</evidence>
<dbReference type="InterPro" id="IPR012349">
    <property type="entry name" value="Split_barrel_FMN-bd"/>
</dbReference>
<evidence type="ECO:0000256" key="1">
    <source>
        <dbReference type="ARBA" id="ARBA00001917"/>
    </source>
</evidence>
<evidence type="ECO:0000313" key="5">
    <source>
        <dbReference type="EMBL" id="SDW25282.1"/>
    </source>
</evidence>
<dbReference type="Proteomes" id="UP000183610">
    <property type="component" value="Unassembled WGS sequence"/>
</dbReference>
<dbReference type="InterPro" id="IPR052174">
    <property type="entry name" value="Flavoredoxin"/>
</dbReference>
<dbReference type="GO" id="GO:0016646">
    <property type="term" value="F:oxidoreductase activity, acting on the CH-NH group of donors, NAD or NADP as acceptor"/>
    <property type="evidence" value="ECO:0007669"/>
    <property type="project" value="UniProtKB-ARBA"/>
</dbReference>
<dbReference type="Gene3D" id="2.30.110.10">
    <property type="entry name" value="Electron Transport, Fmn-binding Protein, Chain A"/>
    <property type="match status" value="1"/>
</dbReference>
<dbReference type="PANTHER" id="PTHR43567:SF1">
    <property type="entry name" value="FLAVOREDOXIN"/>
    <property type="match status" value="1"/>
</dbReference>
<keyword evidence="2" id="KW-0285">Flavoprotein</keyword>